<evidence type="ECO:0000313" key="2">
    <source>
        <dbReference type="Proteomes" id="UP000283210"/>
    </source>
</evidence>
<reference evidence="1 2" key="1">
    <citation type="submission" date="2018-11" db="EMBL/GenBank/DDBJ databases">
        <authorList>
            <person name="Lopez-Roques C."/>
            <person name="Donnadieu C."/>
            <person name="Bouchez O."/>
            <person name="Klopp C."/>
            <person name="Cabau C."/>
            <person name="Zahm M."/>
        </authorList>
    </citation>
    <scope>NUCLEOTIDE SEQUENCE [LARGE SCALE GENOMIC DNA]</scope>
    <source>
        <strain evidence="1">RS831</strain>
        <tissue evidence="1">Whole body</tissue>
    </source>
</reference>
<name>A0A437CYA2_ORYJA</name>
<dbReference type="EMBL" id="CM012446">
    <property type="protein sequence ID" value="RVE67683.1"/>
    <property type="molecule type" value="Genomic_DNA"/>
</dbReference>
<proteinExistence type="predicted"/>
<organism evidence="1 2">
    <name type="scientific">Oryzias javanicus</name>
    <name type="common">Javanese ricefish</name>
    <name type="synonym">Aplocheilus javanicus</name>
    <dbReference type="NCBI Taxonomy" id="123683"/>
    <lineage>
        <taxon>Eukaryota</taxon>
        <taxon>Metazoa</taxon>
        <taxon>Chordata</taxon>
        <taxon>Craniata</taxon>
        <taxon>Vertebrata</taxon>
        <taxon>Euteleostomi</taxon>
        <taxon>Actinopterygii</taxon>
        <taxon>Neopterygii</taxon>
        <taxon>Teleostei</taxon>
        <taxon>Neoteleostei</taxon>
        <taxon>Acanthomorphata</taxon>
        <taxon>Ovalentaria</taxon>
        <taxon>Atherinomorphae</taxon>
        <taxon>Beloniformes</taxon>
        <taxon>Adrianichthyidae</taxon>
        <taxon>Oryziinae</taxon>
        <taxon>Oryzias</taxon>
    </lineage>
</organism>
<gene>
    <name evidence="1" type="ORF">OJAV_G00105530</name>
</gene>
<dbReference type="Proteomes" id="UP000283210">
    <property type="component" value="Chromosome 10"/>
</dbReference>
<dbReference type="AlphaFoldDB" id="A0A437CYA2"/>
<keyword evidence="2" id="KW-1185">Reference proteome</keyword>
<accession>A0A437CYA2</accession>
<sequence length="142" mass="15965">MSSSDTTSITYAPKTCGCPATKQQKLVWRLEKDKGKYSSLLHPDRNELMKSPANISQHIMLHSNSFYHHSGICYVFSAVQHDCSPAPVNQKEGMSSYLPSSEEPRAPAGYLKQFLSGSVQKRGELACQEWMTKGRLLRHLHL</sequence>
<evidence type="ECO:0000313" key="1">
    <source>
        <dbReference type="EMBL" id="RVE67683.1"/>
    </source>
</evidence>
<protein>
    <submittedName>
        <fullName evidence="1">Uncharacterized protein</fullName>
    </submittedName>
</protein>
<reference evidence="1 2" key="2">
    <citation type="submission" date="2019-01" db="EMBL/GenBank/DDBJ databases">
        <title>A chromosome length genome reference of the Java medaka (oryzias javanicus).</title>
        <authorList>
            <person name="Herpin A."/>
            <person name="Takehana Y."/>
            <person name="Naruse K."/>
            <person name="Ansai S."/>
            <person name="Kawaguchi M."/>
        </authorList>
    </citation>
    <scope>NUCLEOTIDE SEQUENCE [LARGE SCALE GENOMIC DNA]</scope>
    <source>
        <strain evidence="1">RS831</strain>
        <tissue evidence="1">Whole body</tissue>
    </source>
</reference>